<organism evidence="3 4">
    <name type="scientific">Portunus trituberculatus</name>
    <name type="common">Swimming crab</name>
    <name type="synonym">Neptunus trituberculatus</name>
    <dbReference type="NCBI Taxonomy" id="210409"/>
    <lineage>
        <taxon>Eukaryota</taxon>
        <taxon>Metazoa</taxon>
        <taxon>Ecdysozoa</taxon>
        <taxon>Arthropoda</taxon>
        <taxon>Crustacea</taxon>
        <taxon>Multicrustacea</taxon>
        <taxon>Malacostraca</taxon>
        <taxon>Eumalacostraca</taxon>
        <taxon>Eucarida</taxon>
        <taxon>Decapoda</taxon>
        <taxon>Pleocyemata</taxon>
        <taxon>Brachyura</taxon>
        <taxon>Eubrachyura</taxon>
        <taxon>Portunoidea</taxon>
        <taxon>Portunidae</taxon>
        <taxon>Portuninae</taxon>
        <taxon>Portunus</taxon>
    </lineage>
</organism>
<dbReference type="AlphaFoldDB" id="A0A5B7H927"/>
<gene>
    <name evidence="3" type="ORF">E2C01_059913</name>
</gene>
<accession>A0A5B7H927</accession>
<reference evidence="3 4" key="1">
    <citation type="submission" date="2019-05" db="EMBL/GenBank/DDBJ databases">
        <title>Another draft genome of Portunus trituberculatus and its Hox gene families provides insights of decapod evolution.</title>
        <authorList>
            <person name="Jeong J.-H."/>
            <person name="Song I."/>
            <person name="Kim S."/>
            <person name="Choi T."/>
            <person name="Kim D."/>
            <person name="Ryu S."/>
            <person name="Kim W."/>
        </authorList>
    </citation>
    <scope>NUCLEOTIDE SEQUENCE [LARGE SCALE GENOMIC DNA]</scope>
    <source>
        <tissue evidence="3">Muscle</tissue>
    </source>
</reference>
<keyword evidence="2" id="KW-0472">Membrane</keyword>
<proteinExistence type="predicted"/>
<dbReference type="Proteomes" id="UP000324222">
    <property type="component" value="Unassembled WGS sequence"/>
</dbReference>
<evidence type="ECO:0000256" key="2">
    <source>
        <dbReference type="SAM" id="Phobius"/>
    </source>
</evidence>
<name>A0A5B7H927_PORTR</name>
<feature type="transmembrane region" description="Helical" evidence="2">
    <location>
        <begin position="12"/>
        <end position="31"/>
    </location>
</feature>
<feature type="region of interest" description="Disordered" evidence="1">
    <location>
        <begin position="53"/>
        <end position="114"/>
    </location>
</feature>
<keyword evidence="4" id="KW-1185">Reference proteome</keyword>
<evidence type="ECO:0000313" key="4">
    <source>
        <dbReference type="Proteomes" id="UP000324222"/>
    </source>
</evidence>
<evidence type="ECO:0000256" key="1">
    <source>
        <dbReference type="SAM" id="MobiDB-lite"/>
    </source>
</evidence>
<comment type="caution">
    <text evidence="3">The sequence shown here is derived from an EMBL/GenBank/DDBJ whole genome shotgun (WGS) entry which is preliminary data.</text>
</comment>
<keyword evidence="2" id="KW-0812">Transmembrane</keyword>
<feature type="compositionally biased region" description="Polar residues" evidence="1">
    <location>
        <begin position="53"/>
        <end position="72"/>
    </location>
</feature>
<keyword evidence="2" id="KW-1133">Transmembrane helix</keyword>
<sequence length="114" mass="13096">MHLPPFNFPPFLHHLLFLTLSLLLIHHFHLLQHHYYHHLRLFPFVIGNAGDLRNNTSDLSTAPNTHTMTQNRTRSHLDPPAGTLVTQHAPPITPRLTDLTRPDLASTRPRIESL</sequence>
<dbReference type="EMBL" id="VSRR010023820">
    <property type="protein sequence ID" value="MPC65777.1"/>
    <property type="molecule type" value="Genomic_DNA"/>
</dbReference>
<protein>
    <submittedName>
        <fullName evidence="3">Uncharacterized protein</fullName>
    </submittedName>
</protein>
<evidence type="ECO:0000313" key="3">
    <source>
        <dbReference type="EMBL" id="MPC65777.1"/>
    </source>
</evidence>